<dbReference type="EMBL" id="LAZL01000029">
    <property type="protein sequence ID" value="KMT64186.1"/>
    <property type="molecule type" value="Genomic_DNA"/>
</dbReference>
<dbReference type="InterPro" id="IPR002081">
    <property type="entry name" value="Cryptochrome/DNA_photolyase_1"/>
</dbReference>
<dbReference type="NCBIfam" id="NF007955">
    <property type="entry name" value="PRK10674.1"/>
    <property type="match status" value="1"/>
</dbReference>
<feature type="binding site" evidence="12">
    <location>
        <begin position="373"/>
        <end position="375"/>
    </location>
    <ligand>
        <name>FAD</name>
        <dbReference type="ChEBI" id="CHEBI:57692"/>
    </ligand>
</feature>
<evidence type="ECO:0000256" key="10">
    <source>
        <dbReference type="ARBA" id="ARBA00059220"/>
    </source>
</evidence>
<feature type="binding site" evidence="12">
    <location>
        <position position="221"/>
    </location>
    <ligand>
        <name>FAD</name>
        <dbReference type="ChEBI" id="CHEBI:57692"/>
    </ligand>
</feature>
<dbReference type="FunFam" id="1.10.579.10:FF:000003">
    <property type="entry name" value="Deoxyribodipyrimidine photo-lyase"/>
    <property type="match status" value="1"/>
</dbReference>
<feature type="binding site" evidence="12">
    <location>
        <begin position="233"/>
        <end position="237"/>
    </location>
    <ligand>
        <name>FAD</name>
        <dbReference type="ChEBI" id="CHEBI:57692"/>
    </ligand>
</feature>
<dbReference type="GO" id="GO:0003677">
    <property type="term" value="F:DNA binding"/>
    <property type="evidence" value="ECO:0007669"/>
    <property type="project" value="TreeGrafter"/>
</dbReference>
<dbReference type="InterPro" id="IPR036134">
    <property type="entry name" value="Crypto/Photolyase_FAD-like_sf"/>
</dbReference>
<dbReference type="InterPro" id="IPR006050">
    <property type="entry name" value="DNA_photolyase_N"/>
</dbReference>
<dbReference type="Pfam" id="PF00875">
    <property type="entry name" value="DNA_photolyase"/>
    <property type="match status" value="1"/>
</dbReference>
<evidence type="ECO:0000256" key="4">
    <source>
        <dbReference type="ARBA" id="ARBA00014046"/>
    </source>
</evidence>
<dbReference type="InterPro" id="IPR018394">
    <property type="entry name" value="DNA_photolyase_1_CS_C"/>
</dbReference>
<keyword evidence="6 12" id="KW-0274">FAD</keyword>
<proteinExistence type="inferred from homology"/>
<evidence type="ECO:0000256" key="13">
    <source>
        <dbReference type="PIRSR" id="PIRSR602081-2"/>
    </source>
</evidence>
<dbReference type="GO" id="GO:0003904">
    <property type="term" value="F:deoxyribodipyrimidine photo-lyase activity"/>
    <property type="evidence" value="ECO:0007669"/>
    <property type="project" value="UniProtKB-EC"/>
</dbReference>
<dbReference type="PROSITE" id="PS00691">
    <property type="entry name" value="DNA_PHOTOLYASES_1_2"/>
    <property type="match status" value="1"/>
</dbReference>
<dbReference type="PRINTS" id="PR00147">
    <property type="entry name" value="DNAPHOTLYASE"/>
</dbReference>
<dbReference type="Gene3D" id="1.10.579.10">
    <property type="entry name" value="DNA Cyclobutane Dipyrimidine Photolyase, subunit A, domain 3"/>
    <property type="match status" value="1"/>
</dbReference>
<comment type="similarity">
    <text evidence="14">Belongs to the DNA photolyase family.</text>
</comment>
<dbReference type="SUPFAM" id="SSF48173">
    <property type="entry name" value="Cryptochrome/photolyase FAD-binding domain"/>
    <property type="match status" value="1"/>
</dbReference>
<organism evidence="16 17">
    <name type="scientific">Catenovulum maritimum</name>
    <dbReference type="NCBI Taxonomy" id="1513271"/>
    <lineage>
        <taxon>Bacteria</taxon>
        <taxon>Pseudomonadati</taxon>
        <taxon>Pseudomonadota</taxon>
        <taxon>Gammaproteobacteria</taxon>
        <taxon>Alteromonadales</taxon>
        <taxon>Alteromonadaceae</taxon>
        <taxon>Catenovulum</taxon>
    </lineage>
</organism>
<evidence type="ECO:0000313" key="17">
    <source>
        <dbReference type="Proteomes" id="UP000037600"/>
    </source>
</evidence>
<comment type="catalytic activity">
    <reaction evidence="9">
        <text>cyclobutadipyrimidine (in DNA) = 2 pyrimidine residues (in DNA).</text>
        <dbReference type="EC" id="4.1.99.3"/>
    </reaction>
</comment>
<dbReference type="STRING" id="1513271.XM47_15570"/>
<reference evidence="16 17" key="1">
    <citation type="submission" date="2015-04" db="EMBL/GenBank/DDBJ databases">
        <title>Draft Genome Sequence of the Novel Agar-Digesting Marine Bacterium Q1.</title>
        <authorList>
            <person name="Li Y."/>
            <person name="Li D."/>
            <person name="Chen G."/>
            <person name="Du Z."/>
        </authorList>
    </citation>
    <scope>NUCLEOTIDE SEQUENCE [LARGE SCALE GENOMIC DNA]</scope>
    <source>
        <strain evidence="16 17">Q1</strain>
    </source>
</reference>
<evidence type="ECO:0000256" key="7">
    <source>
        <dbReference type="ARBA" id="ARBA00022991"/>
    </source>
</evidence>
<keyword evidence="7 14" id="KW-0157">Chromophore</keyword>
<name>A0A0J8JIA3_9ALTE</name>
<dbReference type="GO" id="GO:0009416">
    <property type="term" value="P:response to light stimulus"/>
    <property type="evidence" value="ECO:0007669"/>
    <property type="project" value="TreeGrafter"/>
</dbReference>
<keyword evidence="17" id="KW-1185">Reference proteome</keyword>
<evidence type="ECO:0000256" key="14">
    <source>
        <dbReference type="RuleBase" id="RU004182"/>
    </source>
</evidence>
<dbReference type="PROSITE" id="PS51645">
    <property type="entry name" value="PHR_CRY_ALPHA_BETA"/>
    <property type="match status" value="1"/>
</dbReference>
<evidence type="ECO:0000256" key="12">
    <source>
        <dbReference type="PIRSR" id="PIRSR602081-1"/>
    </source>
</evidence>
<comment type="caution">
    <text evidence="16">The sequence shown here is derived from an EMBL/GenBank/DDBJ whole genome shotgun (WGS) entry which is preliminary data.</text>
</comment>
<comment type="similarity">
    <text evidence="2">Belongs to the DNA photolyase class-1 family.</text>
</comment>
<feature type="site" description="Electron transfer via tryptophanyl radical" evidence="13">
    <location>
        <position position="360"/>
    </location>
</feature>
<dbReference type="InterPro" id="IPR005101">
    <property type="entry name" value="Cryptochr/Photolyase_FAD-bd"/>
</dbReference>
<feature type="binding site" evidence="12">
    <location>
        <position position="272"/>
    </location>
    <ligand>
        <name>FAD</name>
        <dbReference type="ChEBI" id="CHEBI:57692"/>
    </ligand>
</feature>
<evidence type="ECO:0000256" key="6">
    <source>
        <dbReference type="ARBA" id="ARBA00022827"/>
    </source>
</evidence>
<dbReference type="AlphaFoldDB" id="A0A0J8JIA3"/>
<sequence>MQLVWFRNDLRTYDHTGLALAKQSGEPIIAVYIATPQQWKQHKMASIKTQLIYSRVDSLSQDLAKLNIPLIIKVVDTYSDCIYVMNELIEKFPIKSIHVSAEYELNEINRDECVEQMCQKHQVKFHQHHDSVILPPGSVVKNDASPYCVFSAFRKKWLNVFLNKPVTCLQQIKPQAKIELNFDLNTRDLITAEHDLTQWPTQQDVVLNKLRVFCSSNVSQYKNNRDFPEVDGTSKLSPYLSIGIISPRQAVNRMMAEHGDQVFNFDTNEGTWVSELIWREFYRHLCFFYPEISKRKSVKTKFESIKWRNQVEEFSSWKQGVTGYPIVDAAMRQLNQTGWMHNRLRMITASFLVKDLQVDWRWGEDYFMSKLIDGDYAANNGGWQWCASTGHDSAPYFRIFNPTTQGQKFDPDGRFIKRYCPELGSIPDKHIHTPWQYCDKLGCNINYPRPIVDHKQAREITLSLYKE</sequence>
<evidence type="ECO:0000259" key="15">
    <source>
        <dbReference type="PROSITE" id="PS51645"/>
    </source>
</evidence>
<dbReference type="RefSeq" id="WP_048694551.1">
    <property type="nucleotide sequence ID" value="NZ_KQ130501.1"/>
</dbReference>
<gene>
    <name evidence="16" type="ORF">XM47_15570</name>
</gene>
<feature type="site" description="Electron transfer via tryptophanyl radical" evidence="13">
    <location>
        <position position="383"/>
    </location>
</feature>
<keyword evidence="5 12" id="KW-0285">Flavoprotein</keyword>
<evidence type="ECO:0000256" key="9">
    <source>
        <dbReference type="ARBA" id="ARBA00033999"/>
    </source>
</evidence>
<evidence type="ECO:0000256" key="2">
    <source>
        <dbReference type="ARBA" id="ARBA00005862"/>
    </source>
</evidence>
<dbReference type="PANTHER" id="PTHR11455">
    <property type="entry name" value="CRYPTOCHROME"/>
    <property type="match status" value="1"/>
</dbReference>
<dbReference type="Gene3D" id="1.25.40.80">
    <property type="match status" value="1"/>
</dbReference>
<dbReference type="EC" id="4.1.99.3" evidence="3"/>
<feature type="domain" description="Photolyase/cryptochrome alpha/beta" evidence="15">
    <location>
        <begin position="1"/>
        <end position="133"/>
    </location>
</feature>
<evidence type="ECO:0000256" key="3">
    <source>
        <dbReference type="ARBA" id="ARBA00013149"/>
    </source>
</evidence>
<evidence type="ECO:0000256" key="1">
    <source>
        <dbReference type="ARBA" id="ARBA00001932"/>
    </source>
</evidence>
<dbReference type="InterPro" id="IPR036155">
    <property type="entry name" value="Crypto/Photolyase_N_sf"/>
</dbReference>
<dbReference type="GO" id="GO:0071949">
    <property type="term" value="F:FAD binding"/>
    <property type="evidence" value="ECO:0007669"/>
    <property type="project" value="TreeGrafter"/>
</dbReference>
<dbReference type="GO" id="GO:0000719">
    <property type="term" value="P:photoreactive repair"/>
    <property type="evidence" value="ECO:0007669"/>
    <property type="project" value="UniProtKB-ARBA"/>
</dbReference>
<dbReference type="OrthoDB" id="9772484at2"/>
<comment type="function">
    <text evidence="10">Involved in repair of UV radiation-induced DNA damage. Catalyzes the light-dependent monomerization (300-600 nm) of cyclobutyl pyrimidine dimers (in cis-syn configuration), which are formed between adjacent bases on the same DNA strand upon exposure to ultraviolet radiation.</text>
</comment>
<accession>A0A0J8JIA3</accession>
<protein>
    <recommendedName>
        <fullName evidence="4">Deoxyribodipyrimidine photo-lyase</fullName>
        <ecNumber evidence="3">4.1.99.3</ecNumber>
    </recommendedName>
    <alternativeName>
        <fullName evidence="8">DNA photolyase</fullName>
    </alternativeName>
    <alternativeName>
        <fullName evidence="11">Photoreactivating enzyme</fullName>
    </alternativeName>
</protein>
<dbReference type="InterPro" id="IPR014729">
    <property type="entry name" value="Rossmann-like_a/b/a_fold"/>
</dbReference>
<dbReference type="Proteomes" id="UP000037600">
    <property type="component" value="Unassembled WGS sequence"/>
</dbReference>
<evidence type="ECO:0000313" key="16">
    <source>
        <dbReference type="EMBL" id="KMT64186.1"/>
    </source>
</evidence>
<dbReference type="SUPFAM" id="SSF52425">
    <property type="entry name" value="Cryptochrome/photolyase, N-terminal domain"/>
    <property type="match status" value="1"/>
</dbReference>
<evidence type="ECO:0000256" key="5">
    <source>
        <dbReference type="ARBA" id="ARBA00022630"/>
    </source>
</evidence>
<dbReference type="Gene3D" id="3.40.50.620">
    <property type="entry name" value="HUPs"/>
    <property type="match status" value="1"/>
</dbReference>
<evidence type="ECO:0000256" key="8">
    <source>
        <dbReference type="ARBA" id="ARBA00031671"/>
    </source>
</evidence>
<feature type="site" description="Electron transfer via tryptophanyl radical" evidence="13">
    <location>
        <position position="307"/>
    </location>
</feature>
<evidence type="ECO:0000256" key="11">
    <source>
        <dbReference type="ARBA" id="ARBA00083107"/>
    </source>
</evidence>
<dbReference type="PROSITE" id="PS00394">
    <property type="entry name" value="DNA_PHOTOLYASES_1_1"/>
    <property type="match status" value="1"/>
</dbReference>
<comment type="cofactor">
    <cofactor evidence="12">
        <name>FAD</name>
        <dbReference type="ChEBI" id="CHEBI:57692"/>
    </cofactor>
    <text evidence="12">Binds 1 FAD per subunit.</text>
</comment>
<feature type="binding site" evidence="12">
    <location>
        <begin position="275"/>
        <end position="282"/>
    </location>
    <ligand>
        <name>FAD</name>
        <dbReference type="ChEBI" id="CHEBI:57692"/>
    </ligand>
</feature>
<dbReference type="PATRIC" id="fig|1513271.3.peg.3208"/>
<comment type="cofactor">
    <cofactor evidence="1">
        <name>(6R)-5,10-methylene-5,6,7,8-tetrahydrofolate</name>
        <dbReference type="ChEBI" id="CHEBI:15636"/>
    </cofactor>
</comment>
<dbReference type="Pfam" id="PF03441">
    <property type="entry name" value="FAD_binding_7"/>
    <property type="match status" value="1"/>
</dbReference>
<dbReference type="PANTHER" id="PTHR11455:SF9">
    <property type="entry name" value="CRYPTOCHROME CIRCADIAN CLOCK 5 ISOFORM X1"/>
    <property type="match status" value="1"/>
</dbReference>